<sequence>MLKGKVTQVSLYVVAAVAALFVGIFFPMMQLQRMWSSRTGEMPEVSQPSETVMSLAVLSPESRRLELTEIATSRTTSENRDRARFLLAADLLEAGQPEEALEQLDRLERSYRVLAGHILKMRALAYQQLGDTAKASLSWKALVDGHPEDPVVVMGLYALGETNREYWDRAIAEFPAHPQTVEIARTLLRENPDQFPLLLLIAQHGIHLPEYGTYLAKLTQNYQQQLTPEDWENIGFGYWEKMDYARGAIAYSKAPKTPRNMYRHARGLWLGGKIPESRRAYQELIAAFPTQTDPGGEDAGLGRIRLARLVEPREALPLLNQVVENFPNHAAEAVLDRANVLDKLGSTETASQSRQLLLSQYSDSEAAAQLRWTLAQQGATAGRLDIASEWARQLVNKNPDSELAPQATFMLGRWARQQGNSKDATKAFEYLLARYPESYYAWRAAVFLGWPVGDFTTVRPLSPHVEHLEQLPIPLAGSEAVRELYRLGRGQDAWSLWQVEFSNYRQQPSVAQQYTDGLMRIAVGDNLDGLWMISSLSRRNDPEEHQEYLALKQKPGYWESLYPFPFLETIVSWSNKRQLNPVLVTALIRQESRFMPSIKSVVGATGLMQVMPETGAEVAQKIQLTNYSLEDVEDNVNLGTYYFDFTHREYNNNSLLAVASYNAGPGAVANWVRRFGFNDPDEFIDKIPYPETYGYVKSVFGNYWNYLRIYNPEISQKLAEHIRTFNDRFD</sequence>
<dbReference type="Gene3D" id="1.25.40.10">
    <property type="entry name" value="Tetratricopeptide repeat domain"/>
    <property type="match status" value="3"/>
</dbReference>
<dbReference type="EMBL" id="BIMW01000131">
    <property type="protein sequence ID" value="GCE95464.1"/>
    <property type="molecule type" value="Genomic_DNA"/>
</dbReference>
<comment type="caution">
    <text evidence="5">The sequence shown here is derived from an EMBL/GenBank/DDBJ whole genome shotgun (WGS) entry which is preliminary data.</text>
</comment>
<reference evidence="5 6" key="1">
    <citation type="journal article" date="2019" name="J Genomics">
        <title>The Draft Genome of a Hydrogen-producing Cyanobacterium, Arthrospira platensis NIES-46.</title>
        <authorList>
            <person name="Suzuki S."/>
            <person name="Yamaguchi H."/>
            <person name="Kawachi M."/>
        </authorList>
    </citation>
    <scope>NUCLEOTIDE SEQUENCE [LARGE SCALE GENOMIC DNA]</scope>
    <source>
        <strain evidence="5 6">NIES-46</strain>
    </source>
</reference>
<dbReference type="SUPFAM" id="SSF48435">
    <property type="entry name" value="Bacterial muramidases"/>
    <property type="match status" value="1"/>
</dbReference>
<dbReference type="PANTHER" id="PTHR37423">
    <property type="entry name" value="SOLUBLE LYTIC MUREIN TRANSGLYCOSYLASE-RELATED"/>
    <property type="match status" value="1"/>
</dbReference>
<organism evidence="5 6">
    <name type="scientific">Limnospira platensis NIES-46</name>
    <dbReference type="NCBI Taxonomy" id="1236695"/>
    <lineage>
        <taxon>Bacteria</taxon>
        <taxon>Bacillati</taxon>
        <taxon>Cyanobacteriota</taxon>
        <taxon>Cyanophyceae</taxon>
        <taxon>Oscillatoriophycideae</taxon>
        <taxon>Oscillatoriales</taxon>
        <taxon>Sirenicapillariaceae</taxon>
        <taxon>Limnospira</taxon>
    </lineage>
</organism>
<dbReference type="Pfam" id="PF01464">
    <property type="entry name" value="SLT"/>
    <property type="match status" value="1"/>
</dbReference>
<feature type="transmembrane region" description="Helical" evidence="3">
    <location>
        <begin position="9"/>
        <end position="29"/>
    </location>
</feature>
<keyword evidence="3" id="KW-0812">Transmembrane</keyword>
<dbReference type="CDD" id="cd13401">
    <property type="entry name" value="Slt70-like"/>
    <property type="match status" value="1"/>
</dbReference>
<accession>A0A5M3T7J8</accession>
<gene>
    <name evidence="5" type="ORF">NIES46_35290</name>
</gene>
<feature type="domain" description="Transglycosylase SLT" evidence="4">
    <location>
        <begin position="570"/>
        <end position="682"/>
    </location>
</feature>
<keyword evidence="2" id="KW-0732">Signal</keyword>
<dbReference type="SUPFAM" id="SSF53955">
    <property type="entry name" value="Lysozyme-like"/>
    <property type="match status" value="1"/>
</dbReference>
<dbReference type="RefSeq" id="WP_006617658.1">
    <property type="nucleotide sequence ID" value="NZ_BIMW01000131.1"/>
</dbReference>
<protein>
    <submittedName>
        <fullName evidence="5">Transglycosylase</fullName>
    </submittedName>
</protein>
<evidence type="ECO:0000256" key="1">
    <source>
        <dbReference type="ARBA" id="ARBA00007734"/>
    </source>
</evidence>
<dbReference type="PANTHER" id="PTHR37423:SF5">
    <property type="entry name" value="SOLUBLE LYTIC MUREIN TRANSGLYCOSYLASE"/>
    <property type="match status" value="1"/>
</dbReference>
<keyword evidence="3" id="KW-0472">Membrane</keyword>
<dbReference type="Pfam" id="PF13432">
    <property type="entry name" value="TPR_16"/>
    <property type="match status" value="1"/>
</dbReference>
<keyword evidence="3" id="KW-1133">Transmembrane helix</keyword>
<dbReference type="InterPro" id="IPR023346">
    <property type="entry name" value="Lysozyme-like_dom_sf"/>
</dbReference>
<evidence type="ECO:0000259" key="4">
    <source>
        <dbReference type="Pfam" id="PF01464"/>
    </source>
</evidence>
<dbReference type="PROSITE" id="PS00922">
    <property type="entry name" value="TRANSGLYCOSYLASE"/>
    <property type="match status" value="1"/>
</dbReference>
<dbReference type="GeneID" id="301684312"/>
<dbReference type="InterPro" id="IPR008939">
    <property type="entry name" value="Lytic_TGlycosylase_superhlx_U"/>
</dbReference>
<evidence type="ECO:0000256" key="2">
    <source>
        <dbReference type="ARBA" id="ARBA00022729"/>
    </source>
</evidence>
<dbReference type="SUPFAM" id="SSF48452">
    <property type="entry name" value="TPR-like"/>
    <property type="match status" value="1"/>
</dbReference>
<dbReference type="InterPro" id="IPR011990">
    <property type="entry name" value="TPR-like_helical_dom_sf"/>
</dbReference>
<dbReference type="Pfam" id="PF13174">
    <property type="entry name" value="TPR_6"/>
    <property type="match status" value="1"/>
</dbReference>
<proteinExistence type="inferred from homology"/>
<comment type="similarity">
    <text evidence="1">Belongs to the transglycosylase Slt family.</text>
</comment>
<evidence type="ECO:0000256" key="3">
    <source>
        <dbReference type="SAM" id="Phobius"/>
    </source>
</evidence>
<dbReference type="Gene3D" id="1.10.530.10">
    <property type="match status" value="1"/>
</dbReference>
<evidence type="ECO:0000313" key="6">
    <source>
        <dbReference type="Proteomes" id="UP000326169"/>
    </source>
</evidence>
<name>A0A5M3T7J8_LIMPL</name>
<dbReference type="InterPro" id="IPR008258">
    <property type="entry name" value="Transglycosylase_SLT_dom_1"/>
</dbReference>
<dbReference type="Proteomes" id="UP000326169">
    <property type="component" value="Unassembled WGS sequence"/>
</dbReference>
<dbReference type="InterPro" id="IPR019734">
    <property type="entry name" value="TPR_rpt"/>
</dbReference>
<evidence type="ECO:0000313" key="5">
    <source>
        <dbReference type="EMBL" id="GCE95464.1"/>
    </source>
</evidence>
<keyword evidence="6" id="KW-1185">Reference proteome</keyword>
<dbReference type="InterPro" id="IPR000189">
    <property type="entry name" value="Transglyc_AS"/>
</dbReference>